<dbReference type="EMBL" id="BAAAYV010000011">
    <property type="protein sequence ID" value="GAA3661384.1"/>
    <property type="molecule type" value="Genomic_DNA"/>
</dbReference>
<accession>A0ABP7BJ00</accession>
<protein>
    <submittedName>
        <fullName evidence="2">Uncharacterized protein</fullName>
    </submittedName>
</protein>
<evidence type="ECO:0000313" key="3">
    <source>
        <dbReference type="Proteomes" id="UP001410795"/>
    </source>
</evidence>
<organism evidence="2 3">
    <name type="scientific">Microbacterium marinilacus</name>
    <dbReference type="NCBI Taxonomy" id="415209"/>
    <lineage>
        <taxon>Bacteria</taxon>
        <taxon>Bacillati</taxon>
        <taxon>Actinomycetota</taxon>
        <taxon>Actinomycetes</taxon>
        <taxon>Micrococcales</taxon>
        <taxon>Microbacteriaceae</taxon>
        <taxon>Microbacterium</taxon>
    </lineage>
</organism>
<proteinExistence type="predicted"/>
<evidence type="ECO:0000256" key="1">
    <source>
        <dbReference type="SAM" id="MobiDB-lite"/>
    </source>
</evidence>
<gene>
    <name evidence="2" type="ORF">GCM10022202_23290</name>
</gene>
<keyword evidence="3" id="KW-1185">Reference proteome</keyword>
<dbReference type="Proteomes" id="UP001410795">
    <property type="component" value="Unassembled WGS sequence"/>
</dbReference>
<feature type="region of interest" description="Disordered" evidence="1">
    <location>
        <begin position="1"/>
        <end position="42"/>
    </location>
</feature>
<dbReference type="RefSeq" id="WP_221856173.1">
    <property type="nucleotide sequence ID" value="NZ_JAIJZW010000002.1"/>
</dbReference>
<reference evidence="3" key="1">
    <citation type="journal article" date="2019" name="Int. J. Syst. Evol. Microbiol.">
        <title>The Global Catalogue of Microorganisms (GCM) 10K type strain sequencing project: providing services to taxonomists for standard genome sequencing and annotation.</title>
        <authorList>
            <consortium name="The Broad Institute Genomics Platform"/>
            <consortium name="The Broad Institute Genome Sequencing Center for Infectious Disease"/>
            <person name="Wu L."/>
            <person name="Ma J."/>
        </authorList>
    </citation>
    <scope>NUCLEOTIDE SEQUENCE [LARGE SCALE GENOMIC DNA]</scope>
    <source>
        <strain evidence="3">JCM 16546</strain>
    </source>
</reference>
<comment type="caution">
    <text evidence="2">The sequence shown here is derived from an EMBL/GenBank/DDBJ whole genome shotgun (WGS) entry which is preliminary data.</text>
</comment>
<evidence type="ECO:0000313" key="2">
    <source>
        <dbReference type="EMBL" id="GAA3661384.1"/>
    </source>
</evidence>
<name>A0ABP7BJ00_9MICO</name>
<feature type="region of interest" description="Disordered" evidence="1">
    <location>
        <begin position="92"/>
        <end position="122"/>
    </location>
</feature>
<sequence>MREVNVHRSAHRGPVHGRQPSTGTAEHLHGRGHLGSHGQPRCGCGEDVLDGVSRFASADSFSATAWTPFRHQHAGYVRAHFIYSDRMLRAVRQPDGPSLPPREPGPSSRLPGGVLAAHATRV</sequence>